<dbReference type="InterPro" id="IPR009403">
    <property type="entry name" value="UPF0637"/>
</dbReference>
<evidence type="ECO:0000313" key="4">
    <source>
        <dbReference type="Proteomes" id="UP000032366"/>
    </source>
</evidence>
<dbReference type="PIRSF" id="PIRSF021332">
    <property type="entry name" value="DUF1054"/>
    <property type="match status" value="1"/>
</dbReference>
<evidence type="ECO:0000313" key="2">
    <source>
        <dbReference type="EMBL" id="KIX90057.1"/>
    </source>
</evidence>
<evidence type="ECO:0000313" key="5">
    <source>
        <dbReference type="Proteomes" id="UP000254100"/>
    </source>
</evidence>
<protein>
    <recommendedName>
        <fullName evidence="1">UPF0637 protein NCTC13832_00805</fullName>
    </recommendedName>
</protein>
<dbReference type="EMBL" id="JXWY01000107">
    <property type="protein sequence ID" value="KIX90057.1"/>
    <property type="molecule type" value="Genomic_DNA"/>
</dbReference>
<reference evidence="3 5" key="2">
    <citation type="submission" date="2018-06" db="EMBL/GenBank/DDBJ databases">
        <authorList>
            <consortium name="Pathogen Informatics"/>
            <person name="Doyle S."/>
        </authorList>
    </citation>
    <scope>NUCLEOTIDE SEQUENCE [LARGE SCALE GENOMIC DNA]</scope>
    <source>
        <strain evidence="3 5">NCTC13832</strain>
    </source>
</reference>
<proteinExistence type="inferred from homology"/>
<gene>
    <name evidence="3" type="ORF">NCTC13832_00805</name>
    <name evidence="2" type="ORF">TP70_10075</name>
</gene>
<dbReference type="Proteomes" id="UP000254100">
    <property type="component" value="Unassembled WGS sequence"/>
</dbReference>
<accession>A0A0D6XN49</accession>
<dbReference type="RefSeq" id="WP_044361401.1">
    <property type="nucleotide sequence ID" value="NZ_JXWY01000107.1"/>
</dbReference>
<keyword evidence="4" id="KW-1185">Reference proteome</keyword>
<comment type="similarity">
    <text evidence="1">Belongs to the UPF0637 family.</text>
</comment>
<dbReference type="InterPro" id="IPR053707">
    <property type="entry name" value="UPF0637_domain_sf"/>
</dbReference>
<evidence type="ECO:0000313" key="3">
    <source>
        <dbReference type="EMBL" id="SUM57136.1"/>
    </source>
</evidence>
<dbReference type="EMBL" id="UHDT01000001">
    <property type="protein sequence ID" value="SUM57136.1"/>
    <property type="molecule type" value="Genomic_DNA"/>
</dbReference>
<dbReference type="Proteomes" id="UP000032366">
    <property type="component" value="Unassembled WGS sequence"/>
</dbReference>
<dbReference type="STRING" id="569857.TP70_10075"/>
<evidence type="ECO:0000256" key="1">
    <source>
        <dbReference type="HAMAP-Rule" id="MF_01851"/>
    </source>
</evidence>
<sequence>MVRYTFNEQAFKVFEVDGLAERMAALDTYVRPQLRALGDHFADYLETVTGETFYPHVAKHARRTVNPPKDTWVAIATNQRGYKMMPHFQIGLFEDHLFVMYGMMHEDKNKAQDVEVFEKNMDTLMNLPADFQISLDHTKPDKSKISHLSAEEIEKGIARAKNVKKGEFFVARSLTPDAPELKDDETFLAYLEETFDYLLKFYR</sequence>
<dbReference type="SUPFAM" id="SSF142913">
    <property type="entry name" value="YktB/PF0168-like"/>
    <property type="match status" value="1"/>
</dbReference>
<dbReference type="OrthoDB" id="9812818at2"/>
<dbReference type="HAMAP" id="MF_01851">
    <property type="entry name" value="UPF0637"/>
    <property type="match status" value="1"/>
</dbReference>
<dbReference type="AlphaFoldDB" id="A0A0D6XN49"/>
<dbReference type="Pfam" id="PF06335">
    <property type="entry name" value="DUF1054"/>
    <property type="match status" value="1"/>
</dbReference>
<organism evidence="3 5">
    <name type="scientific">Staphylococcus microti</name>
    <dbReference type="NCBI Taxonomy" id="569857"/>
    <lineage>
        <taxon>Bacteria</taxon>
        <taxon>Bacillati</taxon>
        <taxon>Bacillota</taxon>
        <taxon>Bacilli</taxon>
        <taxon>Bacillales</taxon>
        <taxon>Staphylococcaceae</taxon>
        <taxon>Staphylococcus</taxon>
    </lineage>
</organism>
<dbReference type="Gene3D" id="3.30.930.20">
    <property type="entry name" value="Protein of unknown function DUF1054"/>
    <property type="match status" value="1"/>
</dbReference>
<name>A0A0D6XN49_9STAP</name>
<reference evidence="2 4" key="1">
    <citation type="submission" date="2015-01" db="EMBL/GenBank/DDBJ databases">
        <authorList>
            <person name="Guo J."/>
        </authorList>
    </citation>
    <scope>NUCLEOTIDE SEQUENCE [LARGE SCALE GENOMIC DNA]</scope>
    <source>
        <strain evidence="2 4">DSM 22147</strain>
    </source>
</reference>